<reference evidence="11" key="1">
    <citation type="journal article" date="2019" name="Plant J.">
        <title>Chlorella vulgaris genome assembly and annotation reveals the molecular basis for metabolic acclimation to high light conditions.</title>
        <authorList>
            <person name="Cecchin M."/>
            <person name="Marcolungo L."/>
            <person name="Rossato M."/>
            <person name="Girolomoni L."/>
            <person name="Cosentino E."/>
            <person name="Cuine S."/>
            <person name="Li-Beisson Y."/>
            <person name="Delledonne M."/>
            <person name="Ballottari M."/>
        </authorList>
    </citation>
    <scope>NUCLEOTIDE SEQUENCE</scope>
    <source>
        <strain evidence="11">211/11P</strain>
    </source>
</reference>
<name>A0A9D4TQ14_CHLVU</name>
<evidence type="ECO:0000313" key="11">
    <source>
        <dbReference type="EMBL" id="KAI3431468.1"/>
    </source>
</evidence>
<dbReference type="NCBIfam" id="TIGR00327">
    <property type="entry name" value="secE_euk_arch"/>
    <property type="match status" value="1"/>
</dbReference>
<keyword evidence="8" id="KW-0811">Translocation</keyword>
<dbReference type="InterPro" id="IPR008158">
    <property type="entry name" value="Translocase_Sec61-g"/>
</dbReference>
<organism evidence="11 12">
    <name type="scientific">Chlorella vulgaris</name>
    <name type="common">Green alga</name>
    <dbReference type="NCBI Taxonomy" id="3077"/>
    <lineage>
        <taxon>Eukaryota</taxon>
        <taxon>Viridiplantae</taxon>
        <taxon>Chlorophyta</taxon>
        <taxon>core chlorophytes</taxon>
        <taxon>Trebouxiophyceae</taxon>
        <taxon>Chlorellales</taxon>
        <taxon>Chlorellaceae</taxon>
        <taxon>Chlorella clade</taxon>
        <taxon>Chlorella</taxon>
    </lineage>
</organism>
<keyword evidence="9 10" id="KW-0472">Membrane</keyword>
<evidence type="ECO:0000256" key="4">
    <source>
        <dbReference type="ARBA" id="ARBA00022692"/>
    </source>
</evidence>
<keyword evidence="12" id="KW-1185">Reference proteome</keyword>
<dbReference type="GO" id="GO:0008320">
    <property type="term" value="F:protein transmembrane transporter activity"/>
    <property type="evidence" value="ECO:0007669"/>
    <property type="project" value="InterPro"/>
</dbReference>
<keyword evidence="7 10" id="KW-1133">Transmembrane helix</keyword>
<dbReference type="Gene3D" id="1.20.5.820">
    <property type="entry name" value="Preprotein translocase SecE subunit"/>
    <property type="match status" value="1"/>
</dbReference>
<evidence type="ECO:0000256" key="9">
    <source>
        <dbReference type="ARBA" id="ARBA00023136"/>
    </source>
</evidence>
<comment type="subcellular location">
    <subcellularLocation>
        <location evidence="1">Endoplasmic reticulum membrane</location>
        <topology evidence="1">Single-pass membrane protein</topology>
    </subcellularLocation>
</comment>
<accession>A0A9D4TQ14</accession>
<dbReference type="EMBL" id="SIDB01000006">
    <property type="protein sequence ID" value="KAI3431468.1"/>
    <property type="molecule type" value="Genomic_DNA"/>
</dbReference>
<dbReference type="InterPro" id="IPR001901">
    <property type="entry name" value="Translocase_SecE/Sec61-g"/>
</dbReference>
<evidence type="ECO:0000256" key="1">
    <source>
        <dbReference type="ARBA" id="ARBA00004389"/>
    </source>
</evidence>
<dbReference type="PANTHER" id="PTHR12309">
    <property type="entry name" value="SEC61 GAMMA SUBUNIT"/>
    <property type="match status" value="1"/>
</dbReference>
<evidence type="ECO:0000256" key="8">
    <source>
        <dbReference type="ARBA" id="ARBA00023010"/>
    </source>
</evidence>
<keyword evidence="4 10" id="KW-0812">Transmembrane</keyword>
<evidence type="ECO:0000256" key="7">
    <source>
        <dbReference type="ARBA" id="ARBA00022989"/>
    </source>
</evidence>
<evidence type="ECO:0000313" key="12">
    <source>
        <dbReference type="Proteomes" id="UP001055712"/>
    </source>
</evidence>
<sequence>MDQFGETVKEFGKNSLRLVKRCQKPDRKEFLKVSRLTGVGFLAVGLIGFIVKVIFIPINQIIIGTTASS</sequence>
<keyword evidence="5" id="KW-0256">Endoplasmic reticulum</keyword>
<dbReference type="HAMAP" id="MF_00422">
    <property type="entry name" value="SecE"/>
    <property type="match status" value="1"/>
</dbReference>
<dbReference type="GO" id="GO:0005789">
    <property type="term" value="C:endoplasmic reticulum membrane"/>
    <property type="evidence" value="ECO:0007669"/>
    <property type="project" value="UniProtKB-SubCell"/>
</dbReference>
<evidence type="ECO:0000256" key="2">
    <source>
        <dbReference type="ARBA" id="ARBA00008274"/>
    </source>
</evidence>
<gene>
    <name evidence="11" type="ORF">D9Q98_004520</name>
</gene>
<dbReference type="PROSITE" id="PS01067">
    <property type="entry name" value="SECE_SEC61G"/>
    <property type="match status" value="1"/>
</dbReference>
<keyword evidence="3" id="KW-0813">Transport</keyword>
<evidence type="ECO:0000256" key="10">
    <source>
        <dbReference type="SAM" id="Phobius"/>
    </source>
</evidence>
<reference evidence="11" key="2">
    <citation type="submission" date="2020-11" db="EMBL/GenBank/DDBJ databases">
        <authorList>
            <person name="Cecchin M."/>
            <person name="Marcolungo L."/>
            <person name="Rossato M."/>
            <person name="Girolomoni L."/>
            <person name="Cosentino E."/>
            <person name="Cuine S."/>
            <person name="Li-Beisson Y."/>
            <person name="Delledonne M."/>
            <person name="Ballottari M."/>
        </authorList>
    </citation>
    <scope>NUCLEOTIDE SEQUENCE</scope>
    <source>
        <strain evidence="11">211/11P</strain>
        <tissue evidence="11">Whole cell</tissue>
    </source>
</reference>
<dbReference type="Proteomes" id="UP001055712">
    <property type="component" value="Unassembled WGS sequence"/>
</dbReference>
<evidence type="ECO:0000256" key="3">
    <source>
        <dbReference type="ARBA" id="ARBA00022448"/>
    </source>
</evidence>
<dbReference type="GO" id="GO:0006886">
    <property type="term" value="P:intracellular protein transport"/>
    <property type="evidence" value="ECO:0007669"/>
    <property type="project" value="InterPro"/>
</dbReference>
<feature type="transmembrane region" description="Helical" evidence="10">
    <location>
        <begin position="36"/>
        <end position="58"/>
    </location>
</feature>
<dbReference type="Pfam" id="PF00584">
    <property type="entry name" value="SecE"/>
    <property type="match status" value="1"/>
</dbReference>
<dbReference type="GO" id="GO:0006605">
    <property type="term" value="P:protein targeting"/>
    <property type="evidence" value="ECO:0007669"/>
    <property type="project" value="InterPro"/>
</dbReference>
<evidence type="ECO:0000256" key="6">
    <source>
        <dbReference type="ARBA" id="ARBA00022927"/>
    </source>
</evidence>
<proteinExistence type="inferred from homology"/>
<comment type="similarity">
    <text evidence="2">Belongs to the SecE/SEC61-gamma family.</text>
</comment>
<dbReference type="OrthoDB" id="504453at2759"/>
<evidence type="ECO:0000256" key="5">
    <source>
        <dbReference type="ARBA" id="ARBA00022824"/>
    </source>
</evidence>
<dbReference type="SUPFAM" id="SSF103456">
    <property type="entry name" value="Preprotein translocase SecE subunit"/>
    <property type="match status" value="1"/>
</dbReference>
<comment type="caution">
    <text evidence="11">The sequence shown here is derived from an EMBL/GenBank/DDBJ whole genome shotgun (WGS) entry which is preliminary data.</text>
</comment>
<dbReference type="AlphaFoldDB" id="A0A9D4TQ14"/>
<protein>
    <submittedName>
        <fullName evidence="11">Uncharacterized protein</fullName>
    </submittedName>
</protein>
<keyword evidence="6" id="KW-0653">Protein transport</keyword>
<dbReference type="InterPro" id="IPR023391">
    <property type="entry name" value="Prot_translocase_SecE_dom_sf"/>
</dbReference>